<dbReference type="SUPFAM" id="SSF55190">
    <property type="entry name" value="Arginyl-tRNA synthetase (ArgRS), N-terminal 'additional' domain"/>
    <property type="match status" value="1"/>
</dbReference>
<dbReference type="GO" id="GO:0032543">
    <property type="term" value="P:mitochondrial translation"/>
    <property type="evidence" value="ECO:0007669"/>
    <property type="project" value="TreeGrafter"/>
</dbReference>
<dbReference type="Pfam" id="PF05746">
    <property type="entry name" value="DALR_1"/>
    <property type="match status" value="1"/>
</dbReference>
<dbReference type="SMART" id="SM01016">
    <property type="entry name" value="Arg_tRNA_synt_N"/>
    <property type="match status" value="1"/>
</dbReference>
<dbReference type="PRINTS" id="PR01038">
    <property type="entry name" value="TRNASYNTHARG"/>
</dbReference>
<dbReference type="STRING" id="655863.F0XIB0"/>
<dbReference type="FunFam" id="1.10.730.10:FF:000006">
    <property type="entry name" value="Arginyl-tRNA synthetase 2, mitochondrial"/>
    <property type="match status" value="1"/>
</dbReference>
<dbReference type="InterPro" id="IPR009080">
    <property type="entry name" value="tRNAsynth_Ia_anticodon-bd"/>
</dbReference>
<dbReference type="InterPro" id="IPR008909">
    <property type="entry name" value="DALR_anticod-bd"/>
</dbReference>
<dbReference type="CDD" id="cd07956">
    <property type="entry name" value="Anticodon_Ia_Arg"/>
    <property type="match status" value="1"/>
</dbReference>
<dbReference type="NCBIfam" id="TIGR00456">
    <property type="entry name" value="argS"/>
    <property type="match status" value="1"/>
</dbReference>
<dbReference type="Gene3D" id="3.30.1360.70">
    <property type="entry name" value="Arginyl tRNA synthetase N-terminal domain"/>
    <property type="match status" value="1"/>
</dbReference>
<dbReference type="GO" id="GO:0006420">
    <property type="term" value="P:arginyl-tRNA aminoacylation"/>
    <property type="evidence" value="ECO:0007669"/>
    <property type="project" value="InterPro"/>
</dbReference>
<dbReference type="InterPro" id="IPR005148">
    <property type="entry name" value="Arg-tRNA-synth_N"/>
</dbReference>
<dbReference type="Gene3D" id="1.10.730.10">
    <property type="entry name" value="Isoleucyl-tRNA Synthetase, Domain 1"/>
    <property type="match status" value="1"/>
</dbReference>
<evidence type="ECO:0000256" key="3">
    <source>
        <dbReference type="ARBA" id="ARBA00022598"/>
    </source>
</evidence>
<keyword evidence="6 10" id="KW-0648">Protein biosynthesis</keyword>
<evidence type="ECO:0000256" key="10">
    <source>
        <dbReference type="RuleBase" id="RU363038"/>
    </source>
</evidence>
<dbReference type="SMART" id="SM00836">
    <property type="entry name" value="DALR_1"/>
    <property type="match status" value="1"/>
</dbReference>
<protein>
    <recommendedName>
        <fullName evidence="2">arginine--tRNA ligase</fullName>
        <ecNumber evidence="2">6.1.1.19</ecNumber>
    </recommendedName>
    <alternativeName>
        <fullName evidence="8">Arginyl-tRNA synthetase</fullName>
    </alternativeName>
</protein>
<organism evidence="14">
    <name type="scientific">Grosmannia clavigera (strain kw1407 / UAMH 11150)</name>
    <name type="common">Blue stain fungus</name>
    <name type="synonym">Graphiocladiella clavigera</name>
    <dbReference type="NCBI Taxonomy" id="655863"/>
    <lineage>
        <taxon>Eukaryota</taxon>
        <taxon>Fungi</taxon>
        <taxon>Dikarya</taxon>
        <taxon>Ascomycota</taxon>
        <taxon>Pezizomycotina</taxon>
        <taxon>Sordariomycetes</taxon>
        <taxon>Sordariomycetidae</taxon>
        <taxon>Ophiostomatales</taxon>
        <taxon>Ophiostomataceae</taxon>
        <taxon>Leptographium</taxon>
    </lineage>
</organism>
<comment type="catalytic activity">
    <reaction evidence="9">
        <text>tRNA(Arg) + L-arginine + ATP = L-arginyl-tRNA(Arg) + AMP + diphosphate</text>
        <dbReference type="Rhea" id="RHEA:20301"/>
        <dbReference type="Rhea" id="RHEA-COMP:9658"/>
        <dbReference type="Rhea" id="RHEA-COMP:9673"/>
        <dbReference type="ChEBI" id="CHEBI:30616"/>
        <dbReference type="ChEBI" id="CHEBI:32682"/>
        <dbReference type="ChEBI" id="CHEBI:33019"/>
        <dbReference type="ChEBI" id="CHEBI:78442"/>
        <dbReference type="ChEBI" id="CHEBI:78513"/>
        <dbReference type="ChEBI" id="CHEBI:456215"/>
        <dbReference type="EC" id="6.1.1.19"/>
    </reaction>
</comment>
<evidence type="ECO:0000256" key="7">
    <source>
        <dbReference type="ARBA" id="ARBA00023146"/>
    </source>
</evidence>
<dbReference type="SUPFAM" id="SSF52374">
    <property type="entry name" value="Nucleotidylyl transferase"/>
    <property type="match status" value="1"/>
</dbReference>
<dbReference type="PANTHER" id="PTHR11956:SF11">
    <property type="entry name" value="ARGININE--TRNA LIGASE, MITOCHONDRIAL-RELATED"/>
    <property type="match status" value="1"/>
</dbReference>
<dbReference type="GO" id="GO:0004814">
    <property type="term" value="F:arginine-tRNA ligase activity"/>
    <property type="evidence" value="ECO:0007669"/>
    <property type="project" value="UniProtKB-EC"/>
</dbReference>
<dbReference type="Gene3D" id="3.40.50.620">
    <property type="entry name" value="HUPs"/>
    <property type="match status" value="1"/>
</dbReference>
<keyword evidence="3 10" id="KW-0436">Ligase</keyword>
<proteinExistence type="inferred from homology"/>
<evidence type="ECO:0000313" key="14">
    <source>
        <dbReference type="Proteomes" id="UP000007796"/>
    </source>
</evidence>
<keyword evidence="14" id="KW-1185">Reference proteome</keyword>
<dbReference type="FunFam" id="3.40.50.620:FF:000058">
    <property type="entry name" value="Mitochondrial arginyl-tRNA synthetase"/>
    <property type="match status" value="1"/>
</dbReference>
<name>F0XIB0_GROCL</name>
<evidence type="ECO:0000256" key="8">
    <source>
        <dbReference type="ARBA" id="ARBA00033033"/>
    </source>
</evidence>
<dbReference type="SUPFAM" id="SSF47323">
    <property type="entry name" value="Anticodon-binding domain of a subclass of class I aminoacyl-tRNA synthetases"/>
    <property type="match status" value="1"/>
</dbReference>
<dbReference type="GO" id="GO:0005524">
    <property type="term" value="F:ATP binding"/>
    <property type="evidence" value="ECO:0007669"/>
    <property type="project" value="UniProtKB-KW"/>
</dbReference>
<evidence type="ECO:0000313" key="13">
    <source>
        <dbReference type="EMBL" id="EFX02734.1"/>
    </source>
</evidence>
<dbReference type="Pfam" id="PF03485">
    <property type="entry name" value="Arg_tRNA_synt_N"/>
    <property type="match status" value="1"/>
</dbReference>
<dbReference type="eggNOG" id="KOG1195">
    <property type="taxonomic scope" value="Eukaryota"/>
</dbReference>
<dbReference type="InterPro" id="IPR001278">
    <property type="entry name" value="Arg-tRNA-ligase"/>
</dbReference>
<evidence type="ECO:0000259" key="11">
    <source>
        <dbReference type="SMART" id="SM00836"/>
    </source>
</evidence>
<dbReference type="Pfam" id="PF00750">
    <property type="entry name" value="tRNA-synt_1d"/>
    <property type="match status" value="1"/>
</dbReference>
<gene>
    <name evidence="13" type="ORF">CMQ_2663</name>
</gene>
<comment type="similarity">
    <text evidence="1 10">Belongs to the class-I aminoacyl-tRNA synthetase family.</text>
</comment>
<dbReference type="HOGENOM" id="CLU_006406_6_2_1"/>
<dbReference type="AlphaFoldDB" id="F0XIB0"/>
<dbReference type="OrthoDB" id="68056at2759"/>
<reference evidence="13 14" key="1">
    <citation type="journal article" date="2011" name="Proc. Natl. Acad. Sci. U.S.A.">
        <title>Genome and transcriptome analyses of the mountain pine beetle-fungal symbiont Grosmannia clavigera, a lodgepole pine pathogen.</title>
        <authorList>
            <person name="DiGuistini S."/>
            <person name="Wang Y."/>
            <person name="Liao N.Y."/>
            <person name="Taylor G."/>
            <person name="Tanguay P."/>
            <person name="Feau N."/>
            <person name="Henrissat B."/>
            <person name="Chan S.K."/>
            <person name="Hesse-Orce U."/>
            <person name="Alamouti S.M."/>
            <person name="Tsui C.K.M."/>
            <person name="Docking R.T."/>
            <person name="Levasseur A."/>
            <person name="Haridas S."/>
            <person name="Robertson G."/>
            <person name="Birol I."/>
            <person name="Holt R.A."/>
            <person name="Marra M.A."/>
            <person name="Hamelin R.C."/>
            <person name="Hirst M."/>
            <person name="Jones S.J.M."/>
            <person name="Bohlmann J."/>
            <person name="Breuil C."/>
        </authorList>
    </citation>
    <scope>NUCLEOTIDE SEQUENCE [LARGE SCALE GENOMIC DNA]</scope>
    <source>
        <strain evidence="14">kw1407 / UAMH 11150</strain>
    </source>
</reference>
<feature type="domain" description="DALR anticodon binding" evidence="11">
    <location>
        <begin position="577"/>
        <end position="694"/>
    </location>
</feature>
<feature type="domain" description="Arginyl tRNA synthetase N-terminal" evidence="12">
    <location>
        <begin position="111"/>
        <end position="193"/>
    </location>
</feature>
<dbReference type="RefSeq" id="XP_014172216.1">
    <property type="nucleotide sequence ID" value="XM_014316741.1"/>
</dbReference>
<evidence type="ECO:0000256" key="5">
    <source>
        <dbReference type="ARBA" id="ARBA00022840"/>
    </source>
</evidence>
<evidence type="ECO:0000256" key="1">
    <source>
        <dbReference type="ARBA" id="ARBA00005594"/>
    </source>
</evidence>
<sequence>MPSPSILAAAAATTLSFCTRRSPRLITRTTAASTFRQLQHRAVVPLSPGPPVSPVSPVSRTFPAWKYRSRAFTMSAPSAAAEQLTKLVAGLNLGDATDKYPNCHPTTNPFDLYRAHLANTLATVTGVAPAIVYPALQWTTGLDKGDLILAVPALRVKGRKPDELAKEWVEAFPTEDALVEPPTVTGYFIQFYFKPGPLAKLTLPTILREGKAFGNDKTNGLQDPKDASKGRKRLVVEFSSPNIAKPFHAGHLRSTIIGGFLANLHEGVGWDVVRINYLGDWGKQYGLLALAYERFGDEEALSKNPIAHLFDIYVKINAAMSEEKDKIDALKKEGKTDEAQKLLDASLDEQARQYFKKMTDGDATAVALWRRFRDLSIVRYKETYARLNIRFDDYSGESQVPQASMDRSAARMAELNITEESEGALIVNFSKHVPGKEGKRLERPLEEKYHFDKMIYVVASAQDLHLKQLFKIVELMGYKEIADKCSHVNFGLVLGMSTRRGTVKFLDDILRDVADKMHEVMKTNEVKYSQVENPEAVADVLGISAVMVQDMTGKRINNYTFDIAKMTSFEGDTGPYLQYAHARVCSIERRSGLSHSDLETADTTLLAEAHATNIIRLLAQWPDVVQNTLKTLEPTTVLTYLFKMTHALSSSYDHLQVIGSEPELLKARMALYGAARIVLGNGMRILGLSPVDRM</sequence>
<dbReference type="InterPro" id="IPR014729">
    <property type="entry name" value="Rossmann-like_a/b/a_fold"/>
</dbReference>
<keyword evidence="5 10" id="KW-0067">ATP-binding</keyword>
<dbReference type="GeneID" id="25975677"/>
<evidence type="ECO:0000256" key="6">
    <source>
        <dbReference type="ARBA" id="ARBA00022917"/>
    </source>
</evidence>
<evidence type="ECO:0000256" key="4">
    <source>
        <dbReference type="ARBA" id="ARBA00022741"/>
    </source>
</evidence>
<dbReference type="InParanoid" id="F0XIB0"/>
<dbReference type="FunCoup" id="F0XIB0">
    <property type="interactions" value="932"/>
</dbReference>
<dbReference type="Proteomes" id="UP000007796">
    <property type="component" value="Unassembled WGS sequence"/>
</dbReference>
<dbReference type="InterPro" id="IPR036695">
    <property type="entry name" value="Arg-tRNA-synth_N_sf"/>
</dbReference>
<keyword evidence="4 10" id="KW-0547">Nucleotide-binding</keyword>
<dbReference type="InterPro" id="IPR035684">
    <property type="entry name" value="ArgRS_core"/>
</dbReference>
<evidence type="ECO:0000259" key="12">
    <source>
        <dbReference type="SMART" id="SM01016"/>
    </source>
</evidence>
<accession>F0XIB0</accession>
<keyword evidence="7 10" id="KW-0030">Aminoacyl-tRNA synthetase</keyword>
<dbReference type="InterPro" id="IPR001412">
    <property type="entry name" value="aa-tRNA-synth_I_CS"/>
</dbReference>
<evidence type="ECO:0000256" key="2">
    <source>
        <dbReference type="ARBA" id="ARBA00012837"/>
    </source>
</evidence>
<dbReference type="PANTHER" id="PTHR11956">
    <property type="entry name" value="ARGINYL-TRNA SYNTHETASE"/>
    <property type="match status" value="1"/>
</dbReference>
<dbReference type="EMBL" id="GL629769">
    <property type="protein sequence ID" value="EFX02734.1"/>
    <property type="molecule type" value="Genomic_DNA"/>
</dbReference>
<dbReference type="GO" id="GO:0005739">
    <property type="term" value="C:mitochondrion"/>
    <property type="evidence" value="ECO:0007669"/>
    <property type="project" value="TreeGrafter"/>
</dbReference>
<dbReference type="EC" id="6.1.1.19" evidence="2"/>
<evidence type="ECO:0000256" key="9">
    <source>
        <dbReference type="ARBA" id="ARBA00049339"/>
    </source>
</evidence>
<dbReference type="PROSITE" id="PS00178">
    <property type="entry name" value="AA_TRNA_LIGASE_I"/>
    <property type="match status" value="1"/>
</dbReference>